<protein>
    <submittedName>
        <fullName evidence="1">YwqG family protein</fullName>
    </submittedName>
</protein>
<keyword evidence="2" id="KW-1185">Reference proteome</keyword>
<dbReference type="Gene3D" id="2.30.320.10">
    <property type="entry name" value="YwqG-like"/>
    <property type="match status" value="1"/>
</dbReference>
<accession>A0ABT0WJZ6</accession>
<dbReference type="PANTHER" id="PTHR36436">
    <property type="entry name" value="SLL5081 PROTEIN"/>
    <property type="match status" value="1"/>
</dbReference>
<name>A0ABT0WJZ6_9BACI</name>
<dbReference type="Proteomes" id="UP001523262">
    <property type="component" value="Unassembled WGS sequence"/>
</dbReference>
<sequence>MKQQIDQLLREHELYHKKSLIISSLKNSIRIAKIGVDDEVIPIGSSKLGGLPDMPDEMEFPRYKKGYLWFIGQFNLTEAKPFDKDHLLPDRGILYLFYDAYEQPLGFEEDEGCYKVLYFDGDMTSLKRREYPEENENYFPLDTYKVLFKNMYTISEHPENLIFENEEEEDNFRNFRQALMQPEDVEGFIVPATIC</sequence>
<evidence type="ECO:0000313" key="1">
    <source>
        <dbReference type="EMBL" id="MCM2535854.1"/>
    </source>
</evidence>
<gene>
    <name evidence="1" type="ORF">NDK43_30685</name>
</gene>
<dbReference type="Pfam" id="PF09234">
    <property type="entry name" value="DUF1963"/>
    <property type="match status" value="1"/>
</dbReference>
<dbReference type="InterPro" id="IPR035948">
    <property type="entry name" value="YwqG-like_sf"/>
</dbReference>
<evidence type="ECO:0000313" key="2">
    <source>
        <dbReference type="Proteomes" id="UP001523262"/>
    </source>
</evidence>
<reference evidence="1 2" key="1">
    <citation type="submission" date="2022-06" db="EMBL/GenBank/DDBJ databases">
        <authorList>
            <person name="Jeon C.O."/>
        </authorList>
    </citation>
    <scope>NUCLEOTIDE SEQUENCE [LARGE SCALE GENOMIC DNA]</scope>
    <source>
        <strain evidence="1 2">KCTC 13943</strain>
    </source>
</reference>
<proteinExistence type="predicted"/>
<dbReference type="InterPro" id="IPR015315">
    <property type="entry name" value="DUF1963"/>
</dbReference>
<comment type="caution">
    <text evidence="1">The sequence shown here is derived from an EMBL/GenBank/DDBJ whole genome shotgun (WGS) entry which is preliminary data.</text>
</comment>
<dbReference type="SUPFAM" id="SSF103032">
    <property type="entry name" value="Hypothetical protein YwqG"/>
    <property type="match status" value="1"/>
</dbReference>
<dbReference type="EMBL" id="JAMQCR010000003">
    <property type="protein sequence ID" value="MCM2535854.1"/>
    <property type="molecule type" value="Genomic_DNA"/>
</dbReference>
<organism evidence="1 2">
    <name type="scientific">Neobacillus pocheonensis</name>
    <dbReference type="NCBI Taxonomy" id="363869"/>
    <lineage>
        <taxon>Bacteria</taxon>
        <taxon>Bacillati</taxon>
        <taxon>Bacillota</taxon>
        <taxon>Bacilli</taxon>
        <taxon>Bacillales</taxon>
        <taxon>Bacillaceae</taxon>
        <taxon>Neobacillus</taxon>
    </lineage>
</organism>
<dbReference type="PANTHER" id="PTHR36436:SF6">
    <property type="entry name" value="SLL5081 PROTEIN"/>
    <property type="match status" value="1"/>
</dbReference>